<dbReference type="OrthoDB" id="164467at2759"/>
<feature type="domain" description="DUF6818" evidence="2">
    <location>
        <begin position="99"/>
        <end position="161"/>
    </location>
</feature>
<protein>
    <recommendedName>
        <fullName evidence="2">DUF6818 domain-containing protein</fullName>
    </recommendedName>
</protein>
<accession>W2Q352</accession>
<dbReference type="STRING" id="761204.W2Q352"/>
<name>W2Q352_PHYN3</name>
<dbReference type="Pfam" id="PF20681">
    <property type="entry name" value="DUF6818"/>
    <property type="match status" value="1"/>
</dbReference>
<feature type="region of interest" description="Disordered" evidence="1">
    <location>
        <begin position="55"/>
        <end position="78"/>
    </location>
</feature>
<sequence>MLVVAGSTEKNSANKLARSGTIVVLQPIHSPSETLSFLIPKCHFATIPFKPISVASTPSPPLTPRAPRRDRVAAPGGRGAGFDADELQSFLETLEEHLPLGRDEWELVLSIHNRSFSANNSTGDSLRRKFAALCRSRIRTGNSTCPAEVRTAKRVRFLMSQWADIGEGDDVSKTDIGFVAELSRNQPQQVPPITPAPTERPVAQSASGQPATAGLANAPEFIRAAGSGVPRPLVNPHRASTGSDDEDIMELMRMQLLQSQVDERAQREERRLRQEEECLRWEEERRQRDQDRLDERLRREEADSRHEQLMQVMMTVDGAAFNLMSKPLTS</sequence>
<proteinExistence type="predicted"/>
<evidence type="ECO:0000256" key="1">
    <source>
        <dbReference type="SAM" id="MobiDB-lite"/>
    </source>
</evidence>
<dbReference type="Proteomes" id="UP000018817">
    <property type="component" value="Unassembled WGS sequence"/>
</dbReference>
<dbReference type="InterPro" id="IPR049203">
    <property type="entry name" value="DUF6818"/>
</dbReference>
<organism evidence="3 4">
    <name type="scientific">Phytophthora nicotianae (strain INRA-310)</name>
    <name type="common">Phytophthora parasitica</name>
    <dbReference type="NCBI Taxonomy" id="761204"/>
    <lineage>
        <taxon>Eukaryota</taxon>
        <taxon>Sar</taxon>
        <taxon>Stramenopiles</taxon>
        <taxon>Oomycota</taxon>
        <taxon>Peronosporomycetes</taxon>
        <taxon>Peronosporales</taxon>
        <taxon>Peronosporaceae</taxon>
        <taxon>Phytophthora</taxon>
    </lineage>
</organism>
<evidence type="ECO:0000313" key="3">
    <source>
        <dbReference type="EMBL" id="ETN07633.1"/>
    </source>
</evidence>
<feature type="region of interest" description="Disordered" evidence="1">
    <location>
        <begin position="226"/>
        <end position="245"/>
    </location>
</feature>
<dbReference type="GeneID" id="20182381"/>
<evidence type="ECO:0000313" key="4">
    <source>
        <dbReference type="Proteomes" id="UP000018817"/>
    </source>
</evidence>
<gene>
    <name evidence="3" type="ORF">PPTG_12975</name>
</gene>
<dbReference type="PANTHER" id="PTHR34409">
    <property type="entry name" value="SET DOMAIN-CONTAINING PROTEIN"/>
    <property type="match status" value="1"/>
</dbReference>
<reference evidence="4" key="1">
    <citation type="submission" date="2011-12" db="EMBL/GenBank/DDBJ databases">
        <authorList>
            <consortium name="The Broad Institute Genome Sequencing Platform"/>
            <person name="Russ C."/>
            <person name="Tyler B."/>
            <person name="Panabieres F."/>
            <person name="Shan W."/>
            <person name="Tripathy S."/>
            <person name="Grunwald N."/>
            <person name="Machado M."/>
            <person name="Young S.K."/>
            <person name="Zeng Q."/>
            <person name="Gargeya S."/>
            <person name="Fitzgerald M."/>
            <person name="Haas B."/>
            <person name="Abouelleil A."/>
            <person name="Alvarado L."/>
            <person name="Arachchi H.M."/>
            <person name="Berlin A."/>
            <person name="Chapman S.B."/>
            <person name="Gearin G."/>
            <person name="Goldberg J."/>
            <person name="Griggs A."/>
            <person name="Gujja S."/>
            <person name="Hansen M."/>
            <person name="Heiman D."/>
            <person name="Howarth C."/>
            <person name="Larimer J."/>
            <person name="Lui A."/>
            <person name="MacDonald P.J.P."/>
            <person name="McCowen C."/>
            <person name="Montmayeur A."/>
            <person name="Murphy C."/>
            <person name="Neiman D."/>
            <person name="Pearson M."/>
            <person name="Priest M."/>
            <person name="Roberts A."/>
            <person name="Saif S."/>
            <person name="Shea T."/>
            <person name="Sisk P."/>
            <person name="Stolte C."/>
            <person name="Sykes S."/>
            <person name="Wortman J."/>
            <person name="Nusbaum C."/>
            <person name="Birren B."/>
        </authorList>
    </citation>
    <scope>NUCLEOTIDE SEQUENCE [LARGE SCALE GENOMIC DNA]</scope>
    <source>
        <strain evidence="4">INRA-310</strain>
    </source>
</reference>
<evidence type="ECO:0000259" key="2">
    <source>
        <dbReference type="Pfam" id="PF20681"/>
    </source>
</evidence>
<dbReference type="VEuPathDB" id="FungiDB:PPTG_12975"/>
<reference evidence="3 4" key="2">
    <citation type="submission" date="2013-11" db="EMBL/GenBank/DDBJ databases">
        <title>The Genome Sequence of Phytophthora parasitica INRA-310.</title>
        <authorList>
            <consortium name="The Broad Institute Genomics Platform"/>
            <person name="Russ C."/>
            <person name="Tyler B."/>
            <person name="Panabieres F."/>
            <person name="Shan W."/>
            <person name="Tripathy S."/>
            <person name="Grunwald N."/>
            <person name="Machado M."/>
            <person name="Johnson C.S."/>
            <person name="Arredondo F."/>
            <person name="Hong C."/>
            <person name="Coffey M."/>
            <person name="Young S.K."/>
            <person name="Zeng Q."/>
            <person name="Gargeya S."/>
            <person name="Fitzgerald M."/>
            <person name="Abouelleil A."/>
            <person name="Alvarado L."/>
            <person name="Chapman S.B."/>
            <person name="Gainer-Dewar J."/>
            <person name="Goldberg J."/>
            <person name="Griggs A."/>
            <person name="Gujja S."/>
            <person name="Hansen M."/>
            <person name="Howarth C."/>
            <person name="Imamovic A."/>
            <person name="Ireland A."/>
            <person name="Larimer J."/>
            <person name="McCowan C."/>
            <person name="Murphy C."/>
            <person name="Pearson M."/>
            <person name="Poon T.W."/>
            <person name="Priest M."/>
            <person name="Roberts A."/>
            <person name="Saif S."/>
            <person name="Shea T."/>
            <person name="Sykes S."/>
            <person name="Wortman J."/>
            <person name="Nusbaum C."/>
            <person name="Birren B."/>
        </authorList>
    </citation>
    <scope>NUCLEOTIDE SEQUENCE [LARGE SCALE GENOMIC DNA]</scope>
    <source>
        <strain evidence="3 4">INRA-310</strain>
    </source>
</reference>
<dbReference type="RefSeq" id="XP_008906918.1">
    <property type="nucleotide sequence ID" value="XM_008908670.1"/>
</dbReference>
<dbReference type="PANTHER" id="PTHR34409:SF1">
    <property type="entry name" value="MYB-LIKE DOMAIN-CONTAINING PROTEIN"/>
    <property type="match status" value="1"/>
</dbReference>
<dbReference type="AlphaFoldDB" id="W2Q352"/>
<feature type="region of interest" description="Disordered" evidence="1">
    <location>
        <begin position="184"/>
        <end position="212"/>
    </location>
</feature>
<dbReference type="EMBL" id="KI669591">
    <property type="protein sequence ID" value="ETN07633.1"/>
    <property type="molecule type" value="Genomic_DNA"/>
</dbReference>